<name>A0A318M9H6_9PSEU</name>
<dbReference type="Proteomes" id="UP000247892">
    <property type="component" value="Unassembled WGS sequence"/>
</dbReference>
<sequence length="98" mass="10020">MTTTLDDTGAGALRRGEADPGHRSRLPVPPARGGTHPGAGGLAGTSPGLRPATRAELPGAVTATRALTLLTPREPHRRLRPEPGAVTAALARLVPEEP</sequence>
<reference evidence="2 3" key="1">
    <citation type="submission" date="2016-07" db="EMBL/GenBank/DDBJ databases">
        <title>Draft genome sequence of Prauserella sp. YIM 121212, isolated from alkaline soil.</title>
        <authorList>
            <person name="Ruckert C."/>
            <person name="Albersmeier A."/>
            <person name="Jiang C.-L."/>
            <person name="Jiang Y."/>
            <person name="Kalinowski J."/>
            <person name="Schneider O."/>
            <person name="Winkler A."/>
            <person name="Zotchev S.B."/>
        </authorList>
    </citation>
    <scope>NUCLEOTIDE SEQUENCE [LARGE SCALE GENOMIC DNA]</scope>
    <source>
        <strain evidence="2 3">YIM 121212</strain>
    </source>
</reference>
<evidence type="ECO:0000313" key="2">
    <source>
        <dbReference type="EMBL" id="PXY35459.1"/>
    </source>
</evidence>
<keyword evidence="3" id="KW-1185">Reference proteome</keyword>
<evidence type="ECO:0000256" key="1">
    <source>
        <dbReference type="SAM" id="MobiDB-lite"/>
    </source>
</evidence>
<comment type="caution">
    <text evidence="2">The sequence shown here is derived from an EMBL/GenBank/DDBJ whole genome shotgun (WGS) entry which is preliminary data.</text>
</comment>
<dbReference type="RefSeq" id="WP_110335452.1">
    <property type="nucleotide sequence ID" value="NZ_JBHVKT010000038.1"/>
</dbReference>
<evidence type="ECO:0000313" key="3">
    <source>
        <dbReference type="Proteomes" id="UP000247892"/>
    </source>
</evidence>
<dbReference type="AlphaFoldDB" id="A0A318M9H6"/>
<organism evidence="2 3">
    <name type="scientific">Prauserella flavalba</name>
    <dbReference type="NCBI Taxonomy" id="1477506"/>
    <lineage>
        <taxon>Bacteria</taxon>
        <taxon>Bacillati</taxon>
        <taxon>Actinomycetota</taxon>
        <taxon>Actinomycetes</taxon>
        <taxon>Pseudonocardiales</taxon>
        <taxon>Pseudonocardiaceae</taxon>
        <taxon>Prauserella</taxon>
    </lineage>
</organism>
<proteinExistence type="predicted"/>
<feature type="region of interest" description="Disordered" evidence="1">
    <location>
        <begin position="1"/>
        <end position="53"/>
    </location>
</feature>
<protein>
    <submittedName>
        <fullName evidence="2">Uncharacterized protein</fullName>
    </submittedName>
</protein>
<dbReference type="EMBL" id="MASU01000005">
    <property type="protein sequence ID" value="PXY35459.1"/>
    <property type="molecule type" value="Genomic_DNA"/>
</dbReference>
<gene>
    <name evidence="2" type="ORF">BA062_07965</name>
</gene>
<accession>A0A318M9H6</accession>